<dbReference type="GO" id="GO:0046872">
    <property type="term" value="F:metal ion binding"/>
    <property type="evidence" value="ECO:0007669"/>
    <property type="project" value="UniProtKB-KW"/>
</dbReference>
<dbReference type="HOGENOM" id="CLU_494255_0_0_6"/>
<keyword evidence="2 4" id="KW-0479">Metal-binding</keyword>
<dbReference type="Proteomes" id="UP000005289">
    <property type="component" value="Chromosome"/>
</dbReference>
<evidence type="ECO:0000256" key="2">
    <source>
        <dbReference type="ARBA" id="ARBA00022723"/>
    </source>
</evidence>
<dbReference type="KEGG" id="tti:THITH_07765"/>
<dbReference type="STRING" id="713585.THITH_07765"/>
<evidence type="ECO:0000313" key="7">
    <source>
        <dbReference type="Proteomes" id="UP000005289"/>
    </source>
</evidence>
<keyword evidence="1 4" id="KW-0349">Heme</keyword>
<dbReference type="EMBL" id="CP007029">
    <property type="protein sequence ID" value="AHE98176.1"/>
    <property type="molecule type" value="Genomic_DNA"/>
</dbReference>
<accession>W0DIG0</accession>
<keyword evidence="7" id="KW-1185">Reference proteome</keyword>
<keyword evidence="3 4" id="KW-0408">Iron</keyword>
<proteinExistence type="predicted"/>
<dbReference type="GO" id="GO:0020037">
    <property type="term" value="F:heme binding"/>
    <property type="evidence" value="ECO:0007669"/>
    <property type="project" value="InterPro"/>
</dbReference>
<evidence type="ECO:0000256" key="1">
    <source>
        <dbReference type="ARBA" id="ARBA00022617"/>
    </source>
</evidence>
<reference evidence="6 7" key="1">
    <citation type="submission" date="2013-12" db="EMBL/GenBank/DDBJ databases">
        <authorList>
            <consortium name="DOE Joint Genome Institute"/>
            <person name="Muyzer G."/>
            <person name="Huntemann M."/>
            <person name="Han J."/>
            <person name="Chen A."/>
            <person name="Kyrpides N."/>
            <person name="Mavromatis K."/>
            <person name="Markowitz V."/>
            <person name="Palaniappan K."/>
            <person name="Ivanova N."/>
            <person name="Schaumberg A."/>
            <person name="Pati A."/>
            <person name="Liolios K."/>
            <person name="Nordberg H.P."/>
            <person name="Cantor M.N."/>
            <person name="Hua S.X."/>
            <person name="Woyke T."/>
        </authorList>
    </citation>
    <scope>NUCLEOTIDE SEQUENCE [LARGE SCALE GENOMIC DNA]</scope>
    <source>
        <strain evidence="6 7">ARh 1</strain>
    </source>
</reference>
<feature type="domain" description="Cytochrome c" evidence="5">
    <location>
        <begin position="383"/>
        <end position="549"/>
    </location>
</feature>
<dbReference type="SUPFAM" id="SSF46626">
    <property type="entry name" value="Cytochrome c"/>
    <property type="match status" value="1"/>
</dbReference>
<evidence type="ECO:0000259" key="5">
    <source>
        <dbReference type="PROSITE" id="PS51007"/>
    </source>
</evidence>
<evidence type="ECO:0000256" key="4">
    <source>
        <dbReference type="PROSITE-ProRule" id="PRU00433"/>
    </source>
</evidence>
<dbReference type="AlphaFoldDB" id="W0DIG0"/>
<protein>
    <recommendedName>
        <fullName evidence="5">Cytochrome c domain-containing protein</fullName>
    </recommendedName>
</protein>
<sequence length="551" mass="57357">MVDDVSVGQDVFRFETFGNERFWTDAMRLPQGIAGAGVTPLDALGLGLNVNVQALSDGTAAALLDALDQINSGADPADTVLAEPAVTLALINEGAVSGVVAFDAEGARKPLGSDPGFDPEDSLDLGRGDRIGLSCAVCHSRTDDSVVPAGFAGPGSVGVQVDGIVAEGLDVGTILAVADNPRAYLPFLQLAFESLDGATIGNGDFPGLRRDSDDAEARAYLTGSDSDTGRRYYPLTSFDATPDGIGNATYIPPFFRTDLAAPWGHSGAFERLDDFNNLVYTVALDPTSLLTDSGRAFLNVLAGPVGDEIAERYEETLRETGVIPAGVATADVVPFVDAARDDLSPGSAAGPVGLRVAEARLQALNAYTDQLPAPSAPDGLDPIQVALGEQIFLGSRSDGGANCVSCHSADPNAPVRDVIVGIESMYRPYDPTVLFERSVFSPPLSDVQVNLTSGPHPSYDNSLVVLDASVRGEVRGLAKPLLLGLDSKNRVLHDGSVAGVDASEALDRLLDPARGPDAPHPFYFPGTGQSVGDPVAGRAALVDYLRSRSAQ</sequence>
<evidence type="ECO:0000313" key="6">
    <source>
        <dbReference type="EMBL" id="AHE98176.1"/>
    </source>
</evidence>
<dbReference type="PROSITE" id="PS51007">
    <property type="entry name" value="CYTC"/>
    <property type="match status" value="2"/>
</dbReference>
<dbReference type="InterPro" id="IPR009056">
    <property type="entry name" value="Cyt_c-like_dom"/>
</dbReference>
<evidence type="ECO:0000256" key="3">
    <source>
        <dbReference type="ARBA" id="ARBA00023004"/>
    </source>
</evidence>
<gene>
    <name evidence="6" type="ORF">THITH_07765</name>
</gene>
<feature type="domain" description="Cytochrome c" evidence="5">
    <location>
        <begin position="123"/>
        <end position="225"/>
    </location>
</feature>
<name>W0DIG0_9GAMM</name>
<organism evidence="6 7">
    <name type="scientific">Thioalkalivibrio paradoxus ARh 1</name>
    <dbReference type="NCBI Taxonomy" id="713585"/>
    <lineage>
        <taxon>Bacteria</taxon>
        <taxon>Pseudomonadati</taxon>
        <taxon>Pseudomonadota</taxon>
        <taxon>Gammaproteobacteria</taxon>
        <taxon>Chromatiales</taxon>
        <taxon>Ectothiorhodospiraceae</taxon>
        <taxon>Thioalkalivibrio</taxon>
    </lineage>
</organism>
<dbReference type="InterPro" id="IPR036909">
    <property type="entry name" value="Cyt_c-like_dom_sf"/>
</dbReference>
<dbReference type="GO" id="GO:0009055">
    <property type="term" value="F:electron transfer activity"/>
    <property type="evidence" value="ECO:0007669"/>
    <property type="project" value="InterPro"/>
</dbReference>